<dbReference type="EMBL" id="JACGWO010000010">
    <property type="protein sequence ID" value="KAK4417027.1"/>
    <property type="molecule type" value="Genomic_DNA"/>
</dbReference>
<feature type="compositionally biased region" description="Polar residues" evidence="1">
    <location>
        <begin position="92"/>
        <end position="116"/>
    </location>
</feature>
<evidence type="ECO:0000313" key="3">
    <source>
        <dbReference type="Proteomes" id="UP001293254"/>
    </source>
</evidence>
<reference evidence="2" key="2">
    <citation type="journal article" date="2024" name="Plant">
        <title>Genomic evolution and insights into agronomic trait innovations of Sesamum species.</title>
        <authorList>
            <person name="Miao H."/>
            <person name="Wang L."/>
            <person name="Qu L."/>
            <person name="Liu H."/>
            <person name="Sun Y."/>
            <person name="Le M."/>
            <person name="Wang Q."/>
            <person name="Wei S."/>
            <person name="Zheng Y."/>
            <person name="Lin W."/>
            <person name="Duan Y."/>
            <person name="Cao H."/>
            <person name="Xiong S."/>
            <person name="Wang X."/>
            <person name="Wei L."/>
            <person name="Li C."/>
            <person name="Ma Q."/>
            <person name="Ju M."/>
            <person name="Zhao R."/>
            <person name="Li G."/>
            <person name="Mu C."/>
            <person name="Tian Q."/>
            <person name="Mei H."/>
            <person name="Zhang T."/>
            <person name="Gao T."/>
            <person name="Zhang H."/>
        </authorList>
    </citation>
    <scope>NUCLEOTIDE SEQUENCE</scope>
    <source>
        <tissue evidence="2">Leaf</tissue>
    </source>
</reference>
<dbReference type="AlphaFoldDB" id="A0AAE1XSY7"/>
<dbReference type="Proteomes" id="UP001293254">
    <property type="component" value="Unassembled WGS sequence"/>
</dbReference>
<evidence type="ECO:0000256" key="1">
    <source>
        <dbReference type="SAM" id="MobiDB-lite"/>
    </source>
</evidence>
<name>A0AAE1XSY7_9LAMI</name>
<feature type="region of interest" description="Disordered" evidence="1">
    <location>
        <begin position="66"/>
        <end position="116"/>
    </location>
</feature>
<reference evidence="2" key="1">
    <citation type="submission" date="2020-06" db="EMBL/GenBank/DDBJ databases">
        <authorList>
            <person name="Li T."/>
            <person name="Hu X."/>
            <person name="Zhang T."/>
            <person name="Song X."/>
            <person name="Zhang H."/>
            <person name="Dai N."/>
            <person name="Sheng W."/>
            <person name="Hou X."/>
            <person name="Wei L."/>
        </authorList>
    </citation>
    <scope>NUCLEOTIDE SEQUENCE</scope>
    <source>
        <strain evidence="2">3651</strain>
        <tissue evidence="2">Leaf</tissue>
    </source>
</reference>
<accession>A0AAE1XSY7</accession>
<feature type="region of interest" description="Disordered" evidence="1">
    <location>
        <begin position="1"/>
        <end position="51"/>
    </location>
</feature>
<proteinExistence type="predicted"/>
<gene>
    <name evidence="2" type="ORF">Salat_2528200</name>
</gene>
<comment type="caution">
    <text evidence="2">The sequence shown here is derived from an EMBL/GenBank/DDBJ whole genome shotgun (WGS) entry which is preliminary data.</text>
</comment>
<evidence type="ECO:0000313" key="2">
    <source>
        <dbReference type="EMBL" id="KAK4417027.1"/>
    </source>
</evidence>
<sequence length="116" mass="11862">MHVAQALDVPQAEPTPHVQEAEPAHVAPEGEPVPHDAGAPNPVLYISDSSSSSSSMWKALQEYYGSEGDADSVLPPPGVPLWKRATAAHHSPASQKSGGARVSTPSSAVGDSSGAM</sequence>
<protein>
    <submittedName>
        <fullName evidence="2">Uncharacterized protein</fullName>
    </submittedName>
</protein>
<keyword evidence="3" id="KW-1185">Reference proteome</keyword>
<organism evidence="2 3">
    <name type="scientific">Sesamum alatum</name>
    <dbReference type="NCBI Taxonomy" id="300844"/>
    <lineage>
        <taxon>Eukaryota</taxon>
        <taxon>Viridiplantae</taxon>
        <taxon>Streptophyta</taxon>
        <taxon>Embryophyta</taxon>
        <taxon>Tracheophyta</taxon>
        <taxon>Spermatophyta</taxon>
        <taxon>Magnoliopsida</taxon>
        <taxon>eudicotyledons</taxon>
        <taxon>Gunneridae</taxon>
        <taxon>Pentapetalae</taxon>
        <taxon>asterids</taxon>
        <taxon>lamiids</taxon>
        <taxon>Lamiales</taxon>
        <taxon>Pedaliaceae</taxon>
        <taxon>Sesamum</taxon>
    </lineage>
</organism>